<evidence type="ECO:0000256" key="1">
    <source>
        <dbReference type="ARBA" id="ARBA00006987"/>
    </source>
</evidence>
<dbReference type="SUPFAM" id="SSF53850">
    <property type="entry name" value="Periplasmic binding protein-like II"/>
    <property type="match status" value="1"/>
</dbReference>
<evidence type="ECO:0000313" key="4">
    <source>
        <dbReference type="Proteomes" id="UP000264036"/>
    </source>
</evidence>
<sequence length="321" mass="33897">MKWFLKTSGALCLIFSSTLALAASWPAKPITLVVPYPPGGATDFSARIYAQYLPKLLGTTVVVENRAGAGGEIGAEAVSRAAPDGYTMLFGAIGSHAINSVLPSKPKTYKFPDAFEGVSFGTAVPLVVAVRNGLGVNTLDELVSKIKETPGKITYGSAGVGSSQHMAAEKFQLATGTKLLHVPYKGSGPAVTDLLGGQIDMVIDTLTTLYPQIKSGKIKFLAVTTADRVPTIPDVPTLKELNVKDYVLTTNYGLLAPAGTPKDIVQKMSEAMQAVAAQKEVQDKLIASGAKAYATTPQQTEQLLLDEVKKWSDVATRAKVE</sequence>
<gene>
    <name evidence="3" type="ORF">DD666_03155</name>
</gene>
<feature type="chain" id="PRO_5016849937" evidence="2">
    <location>
        <begin position="23"/>
        <end position="321"/>
    </location>
</feature>
<organism evidence="3 4">
    <name type="scientific">Advenella kashmirensis</name>
    <dbReference type="NCBI Taxonomy" id="310575"/>
    <lineage>
        <taxon>Bacteria</taxon>
        <taxon>Pseudomonadati</taxon>
        <taxon>Pseudomonadota</taxon>
        <taxon>Betaproteobacteria</taxon>
        <taxon>Burkholderiales</taxon>
        <taxon>Alcaligenaceae</taxon>
    </lineage>
</organism>
<evidence type="ECO:0000256" key="2">
    <source>
        <dbReference type="SAM" id="SignalP"/>
    </source>
</evidence>
<dbReference type="PIRSF" id="PIRSF017082">
    <property type="entry name" value="YflP"/>
    <property type="match status" value="1"/>
</dbReference>
<accession>A0A356LC50</accession>
<comment type="similarity">
    <text evidence="1">Belongs to the UPF0065 (bug) family.</text>
</comment>
<name>A0A356LC50_9BURK</name>
<dbReference type="PANTHER" id="PTHR42928">
    <property type="entry name" value="TRICARBOXYLATE-BINDING PROTEIN"/>
    <property type="match status" value="1"/>
</dbReference>
<dbReference type="InterPro" id="IPR042100">
    <property type="entry name" value="Bug_dom1"/>
</dbReference>
<dbReference type="Gene3D" id="3.40.190.150">
    <property type="entry name" value="Bordetella uptake gene, domain 1"/>
    <property type="match status" value="1"/>
</dbReference>
<keyword evidence="2" id="KW-0732">Signal</keyword>
<dbReference type="Pfam" id="PF03401">
    <property type="entry name" value="TctC"/>
    <property type="match status" value="1"/>
</dbReference>
<proteinExistence type="inferred from homology"/>
<evidence type="ECO:0000313" key="3">
    <source>
        <dbReference type="EMBL" id="HBP28399.1"/>
    </source>
</evidence>
<reference evidence="3 4" key="1">
    <citation type="journal article" date="2018" name="Nat. Biotechnol.">
        <title>A standardized bacterial taxonomy based on genome phylogeny substantially revises the tree of life.</title>
        <authorList>
            <person name="Parks D.H."/>
            <person name="Chuvochina M."/>
            <person name="Waite D.W."/>
            <person name="Rinke C."/>
            <person name="Skarshewski A."/>
            <person name="Chaumeil P.A."/>
            <person name="Hugenholtz P."/>
        </authorList>
    </citation>
    <scope>NUCLEOTIDE SEQUENCE [LARGE SCALE GENOMIC DNA]</scope>
    <source>
        <strain evidence="3">UBA10707</strain>
    </source>
</reference>
<dbReference type="Proteomes" id="UP000264036">
    <property type="component" value="Unassembled WGS sequence"/>
</dbReference>
<dbReference type="CDD" id="cd07012">
    <property type="entry name" value="PBP2_Bug_TTT"/>
    <property type="match status" value="1"/>
</dbReference>
<dbReference type="PANTHER" id="PTHR42928:SF5">
    <property type="entry name" value="BLR1237 PROTEIN"/>
    <property type="match status" value="1"/>
</dbReference>
<comment type="caution">
    <text evidence="3">The sequence shown here is derived from an EMBL/GenBank/DDBJ whole genome shotgun (WGS) entry which is preliminary data.</text>
</comment>
<feature type="signal peptide" evidence="2">
    <location>
        <begin position="1"/>
        <end position="22"/>
    </location>
</feature>
<dbReference type="Gene3D" id="3.40.190.10">
    <property type="entry name" value="Periplasmic binding protein-like II"/>
    <property type="match status" value="1"/>
</dbReference>
<dbReference type="EMBL" id="DOEK01000004">
    <property type="protein sequence ID" value="HBP28399.1"/>
    <property type="molecule type" value="Genomic_DNA"/>
</dbReference>
<dbReference type="InterPro" id="IPR005064">
    <property type="entry name" value="BUG"/>
</dbReference>
<dbReference type="AlphaFoldDB" id="A0A356LC50"/>
<protein>
    <submittedName>
        <fullName evidence="3">MFS transporter</fullName>
    </submittedName>
</protein>